<evidence type="ECO:0000313" key="2">
    <source>
        <dbReference type="Proteomes" id="UP000011201"/>
    </source>
</evidence>
<proteinExistence type="predicted"/>
<dbReference type="EMBL" id="ALWB01000074">
    <property type="protein sequence ID" value="ELS32807.1"/>
    <property type="molecule type" value="Genomic_DNA"/>
</dbReference>
<evidence type="ECO:0000313" key="1">
    <source>
        <dbReference type="EMBL" id="ELS32807.1"/>
    </source>
</evidence>
<dbReference type="AlphaFoldDB" id="L8MXS8"/>
<dbReference type="InterPro" id="IPR036410">
    <property type="entry name" value="HSP_DnaJ_Cys-rich_dom_sf"/>
</dbReference>
<protein>
    <submittedName>
        <fullName evidence="1">Uncharacterized protein</fullName>
    </submittedName>
</protein>
<reference evidence="1 2" key="1">
    <citation type="journal article" date="2013" name="Proc. Natl. Acad. Sci. U.S.A.">
        <title>Improving the coverage of the cyanobacterial phylum using diversity-driven genome sequencing.</title>
        <authorList>
            <person name="Shih P.M."/>
            <person name="Wu D."/>
            <person name="Latifi A."/>
            <person name="Axen S.D."/>
            <person name="Fewer D.P."/>
            <person name="Talla E."/>
            <person name="Calteau A."/>
            <person name="Cai F."/>
            <person name="Tandeau de Marsac N."/>
            <person name="Rippka R."/>
            <person name="Herdman M."/>
            <person name="Sivonen K."/>
            <person name="Coursin T."/>
            <person name="Laurent T."/>
            <person name="Goodwin L."/>
            <person name="Nolan M."/>
            <person name="Davenport K.W."/>
            <person name="Han C.S."/>
            <person name="Rubin E.M."/>
            <person name="Eisen J.A."/>
            <person name="Woyke T."/>
            <person name="Gugger M."/>
            <person name="Kerfeld C.A."/>
        </authorList>
    </citation>
    <scope>NUCLEOTIDE SEQUENCE [LARGE SCALE GENOMIC DNA]</scope>
    <source>
        <strain evidence="1 2">PCC 7429</strain>
    </source>
</reference>
<dbReference type="Proteomes" id="UP000011201">
    <property type="component" value="Unassembled WGS sequence"/>
</dbReference>
<dbReference type="PATRIC" id="fig|927668.3.peg.2383"/>
<gene>
    <name evidence="1" type="ORF">Pse7429DRAFT_2012</name>
</gene>
<dbReference type="SUPFAM" id="SSF57938">
    <property type="entry name" value="DnaJ/Hsp40 cysteine-rich domain"/>
    <property type="match status" value="1"/>
</dbReference>
<sequence length="91" mass="10416">MWKYYQESKFTKNCLKIVKDMPEKLVSDRSLSSIQIAKPCHHCEGKGYVEMRDCSGEIQREETCSFCNGTGKTENSQHKIHLIASDGRGKM</sequence>
<organism evidence="1 2">
    <name type="scientific">Pseudanabaena biceps PCC 7429</name>
    <dbReference type="NCBI Taxonomy" id="927668"/>
    <lineage>
        <taxon>Bacteria</taxon>
        <taxon>Bacillati</taxon>
        <taxon>Cyanobacteriota</taxon>
        <taxon>Cyanophyceae</taxon>
        <taxon>Pseudanabaenales</taxon>
        <taxon>Pseudanabaenaceae</taxon>
        <taxon>Pseudanabaena</taxon>
    </lineage>
</organism>
<dbReference type="Gene3D" id="2.10.230.10">
    <property type="entry name" value="Heat shock protein DnaJ, cysteine-rich domain"/>
    <property type="match status" value="1"/>
</dbReference>
<comment type="caution">
    <text evidence="1">The sequence shown here is derived from an EMBL/GenBank/DDBJ whole genome shotgun (WGS) entry which is preliminary data.</text>
</comment>
<keyword evidence="2" id="KW-1185">Reference proteome</keyword>
<accession>L8MXS8</accession>
<name>L8MXS8_9CYAN</name>